<evidence type="ECO:0000313" key="3">
    <source>
        <dbReference type="Proteomes" id="UP001374893"/>
    </source>
</evidence>
<feature type="transmembrane region" description="Helical" evidence="1">
    <location>
        <begin position="25"/>
        <end position="49"/>
    </location>
</feature>
<gene>
    <name evidence="2" type="ORF">HAHE_17550</name>
</gene>
<keyword evidence="1" id="KW-0812">Transmembrane</keyword>
<accession>A0ABM7RF11</accession>
<keyword evidence="1" id="KW-0472">Membrane</keyword>
<proteinExistence type="predicted"/>
<dbReference type="RefSeq" id="WP_338690273.1">
    <property type="nucleotide sequence ID" value="NZ_AP024702.1"/>
</dbReference>
<name>A0ABM7RF11_9BACT</name>
<sequence length="274" mass="30343">MVSEPASPEPESGYGSPRKADVTTILIACAIGLAAILGVWMLILGGILIDPEPAPEPGASSSESVAGRPDDPDQCRRLAIEVWTRYVEATDMEDKAREVKDPDRVLPLMQDYYERRSHPFLSMADVSAGEIAASAVREALIFVVEPFSGPEYAVALEWIDGRYRIDWESLVAYGTADWYELTEGKTGDIERMRVFLSPLKERWQNPAMAPGAVGYLMEHRDYPDPVVAVSLAPESERVDPRVTGPRTPLRVAVRWDAELEAFRIIGIPEVGWSD</sequence>
<keyword evidence="1" id="KW-1133">Transmembrane helix</keyword>
<organism evidence="2 3">
    <name type="scientific">Haloferula helveola</name>
    <dbReference type="NCBI Taxonomy" id="490095"/>
    <lineage>
        <taxon>Bacteria</taxon>
        <taxon>Pseudomonadati</taxon>
        <taxon>Verrucomicrobiota</taxon>
        <taxon>Verrucomicrobiia</taxon>
        <taxon>Verrucomicrobiales</taxon>
        <taxon>Verrucomicrobiaceae</taxon>
        <taxon>Haloferula</taxon>
    </lineage>
</organism>
<reference evidence="2 3" key="1">
    <citation type="submission" date="2021-06" db="EMBL/GenBank/DDBJ databases">
        <title>Complete genome of Haloferula helveola possessing various polysaccharide degrading enzymes.</title>
        <authorList>
            <person name="Takami H."/>
            <person name="Huang C."/>
            <person name="Hamasaki K."/>
        </authorList>
    </citation>
    <scope>NUCLEOTIDE SEQUENCE [LARGE SCALE GENOMIC DNA]</scope>
    <source>
        <strain evidence="2 3">CN-1</strain>
    </source>
</reference>
<evidence type="ECO:0000313" key="2">
    <source>
        <dbReference type="EMBL" id="BCX47847.1"/>
    </source>
</evidence>
<dbReference type="EMBL" id="AP024702">
    <property type="protein sequence ID" value="BCX47847.1"/>
    <property type="molecule type" value="Genomic_DNA"/>
</dbReference>
<keyword evidence="3" id="KW-1185">Reference proteome</keyword>
<evidence type="ECO:0000256" key="1">
    <source>
        <dbReference type="SAM" id="Phobius"/>
    </source>
</evidence>
<protein>
    <submittedName>
        <fullName evidence="2">Uncharacterized protein</fullName>
    </submittedName>
</protein>
<dbReference type="Proteomes" id="UP001374893">
    <property type="component" value="Chromosome"/>
</dbReference>